<dbReference type="SMART" id="SM00028">
    <property type="entry name" value="TPR"/>
    <property type="match status" value="3"/>
</dbReference>
<keyword evidence="1" id="KW-0677">Repeat</keyword>
<sequence>MGDLDNVKRLYKILLEKSKNNETIHVEYIYNTVADVYLRKQDVDKVLIFSYHAVTYSQSNLRELAHTYVNIAEVHRIKKDYAQSRSFIKNALELLEETYGRSDPIMWLCYNNLGNLCAEEEDYSSIMEYYTAVLEIENAILSFLDGHAAVFHHNIGAMHAKSKDYTKAIEHVKAAYTKLQTLTNKN</sequence>
<dbReference type="InterPro" id="IPR019734">
    <property type="entry name" value="TPR_rpt"/>
</dbReference>
<organism evidence="3 5">
    <name type="scientific">Didymodactylos carnosus</name>
    <dbReference type="NCBI Taxonomy" id="1234261"/>
    <lineage>
        <taxon>Eukaryota</taxon>
        <taxon>Metazoa</taxon>
        <taxon>Spiralia</taxon>
        <taxon>Gnathifera</taxon>
        <taxon>Rotifera</taxon>
        <taxon>Eurotatoria</taxon>
        <taxon>Bdelloidea</taxon>
        <taxon>Philodinida</taxon>
        <taxon>Philodinidae</taxon>
        <taxon>Didymodactylos</taxon>
    </lineage>
</organism>
<evidence type="ECO:0000256" key="2">
    <source>
        <dbReference type="ARBA" id="ARBA00022803"/>
    </source>
</evidence>
<evidence type="ECO:0008006" key="6">
    <source>
        <dbReference type="Google" id="ProtNLM"/>
    </source>
</evidence>
<dbReference type="PANTHER" id="PTHR45641">
    <property type="entry name" value="TETRATRICOPEPTIDE REPEAT PROTEIN (AFU_ORTHOLOGUE AFUA_6G03870)"/>
    <property type="match status" value="1"/>
</dbReference>
<evidence type="ECO:0000256" key="1">
    <source>
        <dbReference type="ARBA" id="ARBA00022737"/>
    </source>
</evidence>
<dbReference type="Gene3D" id="1.25.40.10">
    <property type="entry name" value="Tetratricopeptide repeat domain"/>
    <property type="match status" value="1"/>
</dbReference>
<dbReference type="Pfam" id="PF13424">
    <property type="entry name" value="TPR_12"/>
    <property type="match status" value="1"/>
</dbReference>
<dbReference type="EMBL" id="CAJNOK010009104">
    <property type="protein sequence ID" value="CAF1081208.1"/>
    <property type="molecule type" value="Genomic_DNA"/>
</dbReference>
<gene>
    <name evidence="3" type="ORF">OVA965_LOCUS18370</name>
    <name evidence="4" type="ORF">TMI583_LOCUS18382</name>
</gene>
<dbReference type="Proteomes" id="UP000682733">
    <property type="component" value="Unassembled WGS sequence"/>
</dbReference>
<comment type="caution">
    <text evidence="3">The sequence shown here is derived from an EMBL/GenBank/DDBJ whole genome shotgun (WGS) entry which is preliminary data.</text>
</comment>
<evidence type="ECO:0000313" key="4">
    <source>
        <dbReference type="EMBL" id="CAF3844155.1"/>
    </source>
</evidence>
<evidence type="ECO:0000313" key="3">
    <source>
        <dbReference type="EMBL" id="CAF1081208.1"/>
    </source>
</evidence>
<accession>A0A8S2E4N3</accession>
<protein>
    <recommendedName>
        <fullName evidence="6">Tetratricopeptide repeat protein</fullName>
    </recommendedName>
</protein>
<evidence type="ECO:0000313" key="5">
    <source>
        <dbReference type="Proteomes" id="UP000677228"/>
    </source>
</evidence>
<dbReference type="AlphaFoldDB" id="A0A8S2E4N3"/>
<proteinExistence type="predicted"/>
<name>A0A8S2E4N3_9BILA</name>
<reference evidence="3" key="1">
    <citation type="submission" date="2021-02" db="EMBL/GenBank/DDBJ databases">
        <authorList>
            <person name="Nowell W R."/>
        </authorList>
    </citation>
    <scope>NUCLEOTIDE SEQUENCE</scope>
</reference>
<dbReference type="PANTHER" id="PTHR45641:SF19">
    <property type="entry name" value="NEPHROCYSTIN-3"/>
    <property type="match status" value="1"/>
</dbReference>
<dbReference type="InterPro" id="IPR011990">
    <property type="entry name" value="TPR-like_helical_dom_sf"/>
</dbReference>
<keyword evidence="2" id="KW-0802">TPR repeat</keyword>
<dbReference type="Proteomes" id="UP000677228">
    <property type="component" value="Unassembled WGS sequence"/>
</dbReference>
<dbReference type="SUPFAM" id="SSF48452">
    <property type="entry name" value="TPR-like"/>
    <property type="match status" value="1"/>
</dbReference>
<dbReference type="EMBL" id="CAJOBA010009120">
    <property type="protein sequence ID" value="CAF3844155.1"/>
    <property type="molecule type" value="Genomic_DNA"/>
</dbReference>